<evidence type="ECO:0000259" key="5">
    <source>
        <dbReference type="Pfam" id="PF13579"/>
    </source>
</evidence>
<accession>A0A3E0W773</accession>
<evidence type="ECO:0000313" key="6">
    <source>
        <dbReference type="EMBL" id="RFA17483.1"/>
    </source>
</evidence>
<protein>
    <recommendedName>
        <fullName evidence="1">D-inositol 3-phosphate glycosyltransferase</fullName>
    </recommendedName>
</protein>
<dbReference type="EMBL" id="NBXB01000001">
    <property type="protein sequence ID" value="RFA17483.1"/>
    <property type="molecule type" value="Genomic_DNA"/>
</dbReference>
<feature type="domain" description="Glycosyl transferase family 1" evidence="4">
    <location>
        <begin position="224"/>
        <end position="375"/>
    </location>
</feature>
<comment type="caution">
    <text evidence="6">The sequence shown here is derived from an EMBL/GenBank/DDBJ whole genome shotgun (WGS) entry which is preliminary data.</text>
</comment>
<evidence type="ECO:0000313" key="7">
    <source>
        <dbReference type="Proteomes" id="UP000256541"/>
    </source>
</evidence>
<dbReference type="SUPFAM" id="SSF53756">
    <property type="entry name" value="UDP-Glycosyltransferase/glycogen phosphorylase"/>
    <property type="match status" value="1"/>
</dbReference>
<gene>
    <name evidence="6" type="ORF">B7R22_00290</name>
</gene>
<dbReference type="InterPro" id="IPR050194">
    <property type="entry name" value="Glycosyltransferase_grp1"/>
</dbReference>
<dbReference type="PANTHER" id="PTHR45947">
    <property type="entry name" value="SULFOQUINOVOSYL TRANSFERASE SQD2"/>
    <property type="match status" value="1"/>
</dbReference>
<evidence type="ECO:0000259" key="4">
    <source>
        <dbReference type="Pfam" id="PF00534"/>
    </source>
</evidence>
<sequence length="416" mass="44880">MTLVGLKRVGLVSLHTSPLATPGSGDAGGLNVYVVALAEQLAALGLEVELLTRAASPDHPETGYTSAGVPVRFLRAGPAEPVPKDDLARHMNAFRDALRALPRFDLLHSHYWLSGAGALMVAEEQGIPHIQSLHTVAALKNEHLAPGDRPEPNERLWAEQRLVQDSAATIASTLEEARAIVQAYDAETLRVKIVPPGVDTGLFHPVRQVDGPRIFDWPAPVDEERRRGILVLGRIQPLKGQDLAIRALAEIPAERRPLLTIAGAPTPGEKKYEKSLHTLVDELGLADDVVFVGTQTRDVAAELIRQSALLLIPSHSETFGLVALEAAASGTPVIASRSTGTGSSVIHRSTGVLLGTRDPAAWGQAIDELLSDPRQLGALSLKATRHALQHTWKLTAELTMVAYRDAVRENQWLRPR</sequence>
<dbReference type="InterPro" id="IPR001296">
    <property type="entry name" value="Glyco_trans_1"/>
</dbReference>
<keyword evidence="2" id="KW-0328">Glycosyltransferase</keyword>
<dbReference type="GO" id="GO:1901137">
    <property type="term" value="P:carbohydrate derivative biosynthetic process"/>
    <property type="evidence" value="ECO:0007669"/>
    <property type="project" value="UniProtKB-ARBA"/>
</dbReference>
<dbReference type="GO" id="GO:0016757">
    <property type="term" value="F:glycosyltransferase activity"/>
    <property type="evidence" value="ECO:0007669"/>
    <property type="project" value="UniProtKB-KW"/>
</dbReference>
<evidence type="ECO:0000256" key="1">
    <source>
        <dbReference type="ARBA" id="ARBA00021292"/>
    </source>
</evidence>
<dbReference type="Pfam" id="PF13579">
    <property type="entry name" value="Glyco_trans_4_4"/>
    <property type="match status" value="1"/>
</dbReference>
<dbReference type="AlphaFoldDB" id="A0A3E0W773"/>
<dbReference type="OrthoDB" id="9810929at2"/>
<dbReference type="Proteomes" id="UP000256541">
    <property type="component" value="Unassembled WGS sequence"/>
</dbReference>
<evidence type="ECO:0000256" key="3">
    <source>
        <dbReference type="ARBA" id="ARBA00022679"/>
    </source>
</evidence>
<feature type="domain" description="Glycosyltransferase subfamily 4-like N-terminal" evidence="5">
    <location>
        <begin position="28"/>
        <end position="197"/>
    </location>
</feature>
<dbReference type="PANTHER" id="PTHR45947:SF3">
    <property type="entry name" value="SULFOQUINOVOSYL TRANSFERASE SQD2"/>
    <property type="match status" value="1"/>
</dbReference>
<keyword evidence="3" id="KW-0808">Transferase</keyword>
<dbReference type="InterPro" id="IPR028098">
    <property type="entry name" value="Glyco_trans_4-like_N"/>
</dbReference>
<name>A0A3E0W773_9MICO</name>
<organism evidence="6 7">
    <name type="scientific">Subtercola boreus</name>
    <dbReference type="NCBI Taxonomy" id="120213"/>
    <lineage>
        <taxon>Bacteria</taxon>
        <taxon>Bacillati</taxon>
        <taxon>Actinomycetota</taxon>
        <taxon>Actinomycetes</taxon>
        <taxon>Micrococcales</taxon>
        <taxon>Microbacteriaceae</taxon>
        <taxon>Subtercola</taxon>
    </lineage>
</organism>
<dbReference type="Pfam" id="PF00534">
    <property type="entry name" value="Glycos_transf_1"/>
    <property type="match status" value="1"/>
</dbReference>
<dbReference type="Gene3D" id="3.40.50.2000">
    <property type="entry name" value="Glycogen Phosphorylase B"/>
    <property type="match status" value="2"/>
</dbReference>
<proteinExistence type="predicted"/>
<reference evidence="6 7" key="1">
    <citation type="submission" date="2017-04" db="EMBL/GenBank/DDBJ databases">
        <title>Comparative genome analysis of Subtercola boreus.</title>
        <authorList>
            <person name="Cho Y.-J."/>
            <person name="Cho A."/>
            <person name="Kim O.-S."/>
            <person name="Lee J.-I."/>
        </authorList>
    </citation>
    <scope>NUCLEOTIDE SEQUENCE [LARGE SCALE GENOMIC DNA]</scope>
    <source>
        <strain evidence="6 7">P27479</strain>
    </source>
</reference>
<evidence type="ECO:0000256" key="2">
    <source>
        <dbReference type="ARBA" id="ARBA00022676"/>
    </source>
</evidence>